<feature type="compositionally biased region" description="Acidic residues" evidence="2">
    <location>
        <begin position="51"/>
        <end position="63"/>
    </location>
</feature>
<feature type="coiled-coil region" evidence="1">
    <location>
        <begin position="395"/>
        <end position="422"/>
    </location>
</feature>
<feature type="compositionally biased region" description="Acidic residues" evidence="2">
    <location>
        <begin position="95"/>
        <end position="137"/>
    </location>
</feature>
<comment type="caution">
    <text evidence="3">The sequence shown here is derived from an EMBL/GenBank/DDBJ whole genome shotgun (WGS) entry which is preliminary data.</text>
</comment>
<dbReference type="EMBL" id="PXOG01000133">
    <property type="protein sequence ID" value="RGP74242.1"/>
    <property type="molecule type" value="Genomic_DNA"/>
</dbReference>
<reference evidence="3 4" key="1">
    <citation type="journal article" date="2018" name="PLoS Pathog.">
        <title>Evolution of structural diversity of trichothecenes, a family of toxins produced by plant pathogenic and entomopathogenic fungi.</title>
        <authorList>
            <person name="Proctor R.H."/>
            <person name="McCormick S.P."/>
            <person name="Kim H.S."/>
            <person name="Cardoza R.E."/>
            <person name="Stanley A.M."/>
            <person name="Lindo L."/>
            <person name="Kelly A."/>
            <person name="Brown D.W."/>
            <person name="Lee T."/>
            <person name="Vaughan M.M."/>
            <person name="Alexander N.J."/>
            <person name="Busman M."/>
            <person name="Gutierrez S."/>
        </authorList>
    </citation>
    <scope>NUCLEOTIDE SEQUENCE [LARGE SCALE GENOMIC DNA]</scope>
    <source>
        <strain evidence="3 4">NRRL 20695</strain>
    </source>
</reference>
<evidence type="ECO:0000313" key="4">
    <source>
        <dbReference type="Proteomes" id="UP000266234"/>
    </source>
</evidence>
<dbReference type="AlphaFoldDB" id="A0A395SQC6"/>
<organism evidence="3 4">
    <name type="scientific">Fusarium longipes</name>
    <dbReference type="NCBI Taxonomy" id="694270"/>
    <lineage>
        <taxon>Eukaryota</taxon>
        <taxon>Fungi</taxon>
        <taxon>Dikarya</taxon>
        <taxon>Ascomycota</taxon>
        <taxon>Pezizomycotina</taxon>
        <taxon>Sordariomycetes</taxon>
        <taxon>Hypocreomycetidae</taxon>
        <taxon>Hypocreales</taxon>
        <taxon>Nectriaceae</taxon>
        <taxon>Fusarium</taxon>
    </lineage>
</organism>
<keyword evidence="1" id="KW-0175">Coiled coil</keyword>
<dbReference type="Proteomes" id="UP000266234">
    <property type="component" value="Unassembled WGS sequence"/>
</dbReference>
<evidence type="ECO:0000256" key="2">
    <source>
        <dbReference type="SAM" id="MobiDB-lite"/>
    </source>
</evidence>
<keyword evidence="4" id="KW-1185">Reference proteome</keyword>
<evidence type="ECO:0000313" key="3">
    <source>
        <dbReference type="EMBL" id="RGP74242.1"/>
    </source>
</evidence>
<dbReference type="OrthoDB" id="5096014at2759"/>
<name>A0A395SQC6_9HYPO</name>
<gene>
    <name evidence="3" type="ORF">FLONG3_6154</name>
</gene>
<protein>
    <submittedName>
        <fullName evidence="3">Uncharacterized protein</fullName>
    </submittedName>
</protein>
<accession>A0A395SQC6</accession>
<feature type="region of interest" description="Disordered" evidence="2">
    <location>
        <begin position="48"/>
        <end position="261"/>
    </location>
</feature>
<sequence>MSMLPSNIYPPSAGIENQVIENIILDSIARAEQRRKLALLAVLTAYQDRMADEESSSEEDSDGEREREQLEGRRKVAKEAIEAFRARRDNPQREQEEEDDEDDEDEEEEEYDDDEEETEESEESEESEDEASDDGSEWDSLFLLVHNMPAENDEPKSSTRKRSLPRDDSPYPPPRPESSKRQRLLDPSASKLPQVQVAGNDKPRPITRKRGLVSQEDTPATEVPFPKRQKVDASATATNGDEGDDTEMKEQEAKSSVPSEWLAPHQEELQNSQLPGPLRSMLGRLPVSELHREAQAFLLSLDYVNGIWYDLAKAAIDMGLRFSKTAKSSEYAIVFQDMTKHPLHAVAYMACKEDKFRHVLFWEKVQEVIGKEMPPERIKERRERRAKREAEAMARFNARKAAEEAKRESQQLKEKHVSQIGEASKLPLREKVGRWLADIVQAEKKGGFGMA</sequence>
<feature type="compositionally biased region" description="Basic and acidic residues" evidence="2">
    <location>
        <begin position="64"/>
        <end position="94"/>
    </location>
</feature>
<evidence type="ECO:0000256" key="1">
    <source>
        <dbReference type="SAM" id="Coils"/>
    </source>
</evidence>
<proteinExistence type="predicted"/>